<sequence>MNVMACGLNSYLGKASLRYLQGDTIQIHGLVRDQELLISKLYKPTLAKLYNVDVIRYNPYVVDIHIPDCHVAFYFTQTPELHDAVGANYELLSIRNYIHFAKKNNCNRIVYVSTIYDSRHLSTIEELFTELQMTYTIVLKDVAIGKGTSFEDFMIKMLKNRFIYLYKPTKSITLNPIKIKDLMSWLGSINWSTTYLNKYIKFEGTQSFQIEELMKMYQNHLAKGNKHHIITIQNKTFAKICNKYFSGIPYNTYADYISELIDHSKINNIQIVKSKGFHHSDLI</sequence>
<dbReference type="EMBL" id="JADEYP010000009">
    <property type="protein sequence ID" value="MCA5004771.1"/>
    <property type="molecule type" value="Genomic_DNA"/>
</dbReference>
<dbReference type="Proteomes" id="UP001165302">
    <property type="component" value="Unassembled WGS sequence"/>
</dbReference>
<accession>A0ABS7Z3L2</accession>
<evidence type="ECO:0008006" key="3">
    <source>
        <dbReference type="Google" id="ProtNLM"/>
    </source>
</evidence>
<keyword evidence="2" id="KW-1185">Reference proteome</keyword>
<gene>
    <name evidence="1" type="ORF">IPZ78_06335</name>
</gene>
<proteinExistence type="predicted"/>
<dbReference type="InterPro" id="IPR036291">
    <property type="entry name" value="NAD(P)-bd_dom_sf"/>
</dbReference>
<comment type="caution">
    <text evidence="1">The sequence shown here is derived from an EMBL/GenBank/DDBJ whole genome shotgun (WGS) entry which is preliminary data.</text>
</comment>
<dbReference type="Gene3D" id="3.40.50.720">
    <property type="entry name" value="NAD(P)-binding Rossmann-like Domain"/>
    <property type="match status" value="1"/>
</dbReference>
<reference evidence="1" key="1">
    <citation type="submission" date="2020-10" db="EMBL/GenBank/DDBJ databases">
        <authorList>
            <person name="Lu T."/>
            <person name="Wang Q."/>
            <person name="Han X."/>
        </authorList>
    </citation>
    <scope>NUCLEOTIDE SEQUENCE</scope>
    <source>
        <strain evidence="1">WQ 366</strain>
    </source>
</reference>
<organism evidence="1 2">
    <name type="scientific">Sphingobacterium bovistauri</name>
    <dbReference type="NCBI Taxonomy" id="2781959"/>
    <lineage>
        <taxon>Bacteria</taxon>
        <taxon>Pseudomonadati</taxon>
        <taxon>Bacteroidota</taxon>
        <taxon>Sphingobacteriia</taxon>
        <taxon>Sphingobacteriales</taxon>
        <taxon>Sphingobacteriaceae</taxon>
        <taxon>Sphingobacterium</taxon>
    </lineage>
</organism>
<name>A0ABS7Z3L2_9SPHI</name>
<dbReference type="SUPFAM" id="SSF51735">
    <property type="entry name" value="NAD(P)-binding Rossmann-fold domains"/>
    <property type="match status" value="1"/>
</dbReference>
<dbReference type="RefSeq" id="WP_225552159.1">
    <property type="nucleotide sequence ID" value="NZ_JADEYP010000009.1"/>
</dbReference>
<evidence type="ECO:0000313" key="1">
    <source>
        <dbReference type="EMBL" id="MCA5004771.1"/>
    </source>
</evidence>
<evidence type="ECO:0000313" key="2">
    <source>
        <dbReference type="Proteomes" id="UP001165302"/>
    </source>
</evidence>
<protein>
    <recommendedName>
        <fullName evidence="3">Nucleoside-diphosphate-sugar epimerase</fullName>
    </recommendedName>
</protein>